<reference evidence="1" key="1">
    <citation type="submission" date="2013-02" db="EMBL/GenBank/DDBJ databases">
        <title>The Genome Sequence of Plasmodium falciparum Santa Lucia.</title>
        <authorList>
            <consortium name="The Broad Institute Genome Sequencing Platform"/>
            <consortium name="The Broad Institute Genome Sequencing Center for Infectious Disease"/>
            <person name="Neafsey D."/>
            <person name="Cheeseman I."/>
            <person name="Volkman S."/>
            <person name="Adams J."/>
            <person name="Walker B."/>
            <person name="Young S.K."/>
            <person name="Zeng Q."/>
            <person name="Gargeya S."/>
            <person name="Fitzgerald M."/>
            <person name="Haas B."/>
            <person name="Abouelleil A."/>
            <person name="Alvarado L."/>
            <person name="Arachchi H.M."/>
            <person name="Berlin A.M."/>
            <person name="Chapman S.B."/>
            <person name="Dewar J."/>
            <person name="Goldberg J."/>
            <person name="Griggs A."/>
            <person name="Gujja S."/>
            <person name="Hansen M."/>
            <person name="Howarth C."/>
            <person name="Imamovic A."/>
            <person name="Larimer J."/>
            <person name="McCowan C."/>
            <person name="Murphy C."/>
            <person name="Neiman D."/>
            <person name="Pearson M."/>
            <person name="Priest M."/>
            <person name="Roberts A."/>
            <person name="Saif S."/>
            <person name="Shea T."/>
            <person name="Sisk P."/>
            <person name="Sykes S."/>
            <person name="Wortman J."/>
            <person name="Nusbaum C."/>
            <person name="Birren B."/>
        </authorList>
    </citation>
    <scope>NUCLEOTIDE SEQUENCE [LARGE SCALE GENOMIC DNA]</scope>
    <source>
        <strain evidence="1">Santa Lucia</strain>
    </source>
</reference>
<dbReference type="AlphaFoldDB" id="W7FTZ6"/>
<protein>
    <submittedName>
        <fullName evidence="1">Uncharacterized protein</fullName>
    </submittedName>
</protein>
<name>W7FTZ6_PLAFA</name>
<dbReference type="EMBL" id="KE123508">
    <property type="protein sequence ID" value="EUT81190.1"/>
    <property type="molecule type" value="Genomic_DNA"/>
</dbReference>
<accession>W7FTZ6</accession>
<sequence>MDVFPDEGNPKIMKLFLVIFDLNSKKRCNIKKTRINHLFKTSKTFIFPANFLQNEK</sequence>
<organism evidence="1">
    <name type="scientific">Plasmodium falciparum Santa Lucia</name>
    <dbReference type="NCBI Taxonomy" id="478859"/>
    <lineage>
        <taxon>Eukaryota</taxon>
        <taxon>Sar</taxon>
        <taxon>Alveolata</taxon>
        <taxon>Apicomplexa</taxon>
        <taxon>Aconoidasida</taxon>
        <taxon>Haemosporida</taxon>
        <taxon>Plasmodiidae</taxon>
        <taxon>Plasmodium</taxon>
        <taxon>Plasmodium (Laverania)</taxon>
    </lineage>
</organism>
<dbReference type="Proteomes" id="UP000030666">
    <property type="component" value="Unassembled WGS sequence"/>
</dbReference>
<evidence type="ECO:0000313" key="1">
    <source>
        <dbReference type="EMBL" id="EUT81190.1"/>
    </source>
</evidence>
<proteinExistence type="predicted"/>
<gene>
    <name evidence="1" type="ORF">PFAG_04407</name>
</gene>